<evidence type="ECO:0000256" key="2">
    <source>
        <dbReference type="ARBA" id="ARBA00022692"/>
    </source>
</evidence>
<keyword evidence="4 6" id="KW-0472">Membrane</keyword>
<dbReference type="KEGG" id="nlo:107219600"/>
<comment type="subcellular location">
    <subcellularLocation>
        <location evidence="1">Membrane</location>
        <topology evidence="1">Multi-pass membrane protein</topology>
    </subcellularLocation>
</comment>
<dbReference type="Pfam" id="PF00083">
    <property type="entry name" value="Sugar_tr"/>
    <property type="match status" value="2"/>
</dbReference>
<feature type="transmembrane region" description="Helical" evidence="6">
    <location>
        <begin position="183"/>
        <end position="203"/>
    </location>
</feature>
<feature type="transmembrane region" description="Helical" evidence="6">
    <location>
        <begin position="121"/>
        <end position="144"/>
    </location>
</feature>
<feature type="transmembrane region" description="Helical" evidence="6">
    <location>
        <begin position="615"/>
        <end position="635"/>
    </location>
</feature>
<organism evidence="9">
    <name type="scientific">Neodiprion lecontei</name>
    <name type="common">Redheaded pine sawfly</name>
    <dbReference type="NCBI Taxonomy" id="441921"/>
    <lineage>
        <taxon>Eukaryota</taxon>
        <taxon>Metazoa</taxon>
        <taxon>Ecdysozoa</taxon>
        <taxon>Arthropoda</taxon>
        <taxon>Hexapoda</taxon>
        <taxon>Insecta</taxon>
        <taxon>Pterygota</taxon>
        <taxon>Neoptera</taxon>
        <taxon>Endopterygota</taxon>
        <taxon>Hymenoptera</taxon>
        <taxon>Tenthredinoidea</taxon>
        <taxon>Diprionidae</taxon>
        <taxon>Diprioninae</taxon>
        <taxon>Neodiprion</taxon>
    </lineage>
</organism>
<dbReference type="InterPro" id="IPR020846">
    <property type="entry name" value="MFS_dom"/>
</dbReference>
<feature type="region of interest" description="Disordered" evidence="5">
    <location>
        <begin position="300"/>
        <end position="344"/>
    </location>
</feature>
<feature type="transmembrane region" description="Helical" evidence="6">
    <location>
        <begin position="238"/>
        <end position="257"/>
    </location>
</feature>
<keyword evidence="2 6" id="KW-0812">Transmembrane</keyword>
<feature type="transmembrane region" description="Helical" evidence="6">
    <location>
        <begin position="490"/>
        <end position="510"/>
    </location>
</feature>
<evidence type="ECO:0000313" key="9">
    <source>
        <dbReference type="RefSeq" id="XP_015513351.2"/>
    </source>
</evidence>
<proteinExistence type="predicted"/>
<feature type="domain" description="Major facilitator superfamily (MFS) profile" evidence="7">
    <location>
        <begin position="28"/>
        <end position="668"/>
    </location>
</feature>
<dbReference type="AlphaFoldDB" id="A0A6J0BG09"/>
<evidence type="ECO:0000256" key="6">
    <source>
        <dbReference type="SAM" id="Phobius"/>
    </source>
</evidence>
<dbReference type="GO" id="GO:0022857">
    <property type="term" value="F:transmembrane transporter activity"/>
    <property type="evidence" value="ECO:0007669"/>
    <property type="project" value="InterPro"/>
</dbReference>
<dbReference type="InterPro" id="IPR005828">
    <property type="entry name" value="MFS_sugar_transport-like"/>
</dbReference>
<reference evidence="9" key="1">
    <citation type="submission" date="2025-08" db="UniProtKB">
        <authorList>
            <consortium name="RefSeq"/>
        </authorList>
    </citation>
    <scope>IDENTIFICATION</scope>
    <source>
        <tissue evidence="9">Thorax and Abdomen</tissue>
    </source>
</reference>
<feature type="transmembrane region" description="Helical" evidence="6">
    <location>
        <begin position="549"/>
        <end position="570"/>
    </location>
</feature>
<sequence length="747" mass="83090">MSLQCFEKKKGHRMRAEDAKVGSFQVVLLFLLGINYVIVSMNHALPNFHSHTPNFYCKVKGSVNSTNACVTSLEKSTVNMTGSISEKNAEYSSCETGYRFDSVRGETTIVTEWGLICERRYLLPLSTMLYLYGVVIGAWIAGVLTDRVGRLPVLAMCLYTQGTLAVALYIIQDYRAFLVVRALQGVFVQGLQISTYTLLLELFPVRSRTLVSMTLQFGWAIGLLLLAGLSYAVADWRVLQLATSVPTAVTVLYIWIIPESPRWLLAKGNLTEAHMALEKIAKYNTCCRKREVKVEAEMEEGNTTTITETVTPVKPKRKSRVSNVDPNETKTNDSLTEESSDLLTTPELSDGRIIVGRKFVNVKEENNVLTPSESLERRASNLEMQMKFEMTVGDEGMEERDPTPPPPAPLTPNGKDSQSSNGSDDNQEVSTIIPEEIVELRTAEAVPQKEEEDTNESLEKNKEDVENKSEVANNQTFLQLLRRPGLRRNCMILIFVWFSVSLSHCGFVFQLPDISGDRHVNFAIGGCLDLIAYSLTHFVLIKCGRRIPLGIYLILSGATCIVIAAISMPMHENSTWTGPTKLTLILIGKGAIVSSFAVTYLYTVELFPTVLRGTCLGYCEIFGKIGTLIAPHFTVLGTKTWAAVPISIMGTLCVVSGILSLALPETLNNRLPDTIEQSEDLFKRNRVRSTEEGSVKKTNNKRRTVLDEQNERDILREKLFNDDNDGKTWVEAGNGIIVNFSDGKNTE</sequence>
<dbReference type="PANTHER" id="PTHR24064">
    <property type="entry name" value="SOLUTE CARRIER FAMILY 22 MEMBER"/>
    <property type="match status" value="1"/>
</dbReference>
<dbReference type="GO" id="GO:0016020">
    <property type="term" value="C:membrane"/>
    <property type="evidence" value="ECO:0007669"/>
    <property type="project" value="UniProtKB-SubCell"/>
</dbReference>
<feature type="transmembrane region" description="Helical" evidence="6">
    <location>
        <begin position="151"/>
        <end position="171"/>
    </location>
</feature>
<name>A0A6J0BG09_NEOLC</name>
<dbReference type="OrthoDB" id="3936150at2759"/>
<accession>A0A6J0BG09</accession>
<dbReference type="Proteomes" id="UP000829291">
    <property type="component" value="Chromosome 3"/>
</dbReference>
<feature type="compositionally biased region" description="Basic and acidic residues" evidence="5">
    <location>
        <begin position="457"/>
        <end position="467"/>
    </location>
</feature>
<dbReference type="SUPFAM" id="SSF103473">
    <property type="entry name" value="MFS general substrate transporter"/>
    <property type="match status" value="1"/>
</dbReference>
<keyword evidence="8" id="KW-1185">Reference proteome</keyword>
<feature type="compositionally biased region" description="Low complexity" evidence="5">
    <location>
        <begin position="411"/>
        <end position="424"/>
    </location>
</feature>
<evidence type="ECO:0000256" key="1">
    <source>
        <dbReference type="ARBA" id="ARBA00004141"/>
    </source>
</evidence>
<evidence type="ECO:0000256" key="3">
    <source>
        <dbReference type="ARBA" id="ARBA00022989"/>
    </source>
</evidence>
<dbReference type="RefSeq" id="XP_015513351.2">
    <property type="nucleotide sequence ID" value="XM_015657865.2"/>
</dbReference>
<feature type="compositionally biased region" description="Low complexity" evidence="5">
    <location>
        <begin position="301"/>
        <end position="311"/>
    </location>
</feature>
<dbReference type="Gene3D" id="1.20.1250.20">
    <property type="entry name" value="MFS general substrate transporter like domains"/>
    <property type="match status" value="2"/>
</dbReference>
<evidence type="ECO:0000256" key="5">
    <source>
        <dbReference type="SAM" id="MobiDB-lite"/>
    </source>
</evidence>
<feature type="transmembrane region" description="Helical" evidence="6">
    <location>
        <begin position="522"/>
        <end position="540"/>
    </location>
</feature>
<dbReference type="GeneID" id="107219600"/>
<feature type="transmembrane region" description="Helical" evidence="6">
    <location>
        <begin position="210"/>
        <end position="232"/>
    </location>
</feature>
<evidence type="ECO:0000259" key="7">
    <source>
        <dbReference type="PROSITE" id="PS50850"/>
    </source>
</evidence>
<evidence type="ECO:0000313" key="8">
    <source>
        <dbReference type="Proteomes" id="UP000829291"/>
    </source>
</evidence>
<feature type="transmembrane region" description="Helical" evidence="6">
    <location>
        <begin position="21"/>
        <end position="39"/>
    </location>
</feature>
<feature type="transmembrane region" description="Helical" evidence="6">
    <location>
        <begin position="641"/>
        <end position="663"/>
    </location>
</feature>
<keyword evidence="3 6" id="KW-1133">Transmembrane helix</keyword>
<feature type="transmembrane region" description="Helical" evidence="6">
    <location>
        <begin position="582"/>
        <end position="603"/>
    </location>
</feature>
<gene>
    <name evidence="9" type="primary">LOC107219600</name>
</gene>
<protein>
    <submittedName>
        <fullName evidence="9">Organic cation transporter protein-like</fullName>
    </submittedName>
</protein>
<dbReference type="PROSITE" id="PS50850">
    <property type="entry name" value="MFS"/>
    <property type="match status" value="1"/>
</dbReference>
<dbReference type="InterPro" id="IPR036259">
    <property type="entry name" value="MFS_trans_sf"/>
</dbReference>
<dbReference type="InParanoid" id="A0A6J0BG09"/>
<feature type="region of interest" description="Disordered" evidence="5">
    <location>
        <begin position="394"/>
        <end position="467"/>
    </location>
</feature>
<evidence type="ECO:0000256" key="4">
    <source>
        <dbReference type="ARBA" id="ARBA00023136"/>
    </source>
</evidence>